<comment type="caution">
    <text evidence="10">The sequence shown here is derived from an EMBL/GenBank/DDBJ whole genome shotgun (WGS) entry which is preliminary data.</text>
</comment>
<evidence type="ECO:0000256" key="2">
    <source>
        <dbReference type="ARBA" id="ARBA00022448"/>
    </source>
</evidence>
<dbReference type="Proteomes" id="UP000230859">
    <property type="component" value="Unassembled WGS sequence"/>
</dbReference>
<dbReference type="InterPro" id="IPR001775">
    <property type="entry name" value="GspD/PilQ"/>
</dbReference>
<dbReference type="PRINTS" id="PR00811">
    <property type="entry name" value="BCTERIALGSPD"/>
</dbReference>
<dbReference type="PROSITE" id="PS00875">
    <property type="entry name" value="T2SP_D"/>
    <property type="match status" value="1"/>
</dbReference>
<keyword evidence="5" id="KW-0998">Cell outer membrane</keyword>
<feature type="signal peptide" evidence="8">
    <location>
        <begin position="1"/>
        <end position="33"/>
    </location>
</feature>
<dbReference type="EMBL" id="PCVY01000016">
    <property type="protein sequence ID" value="PIQ87247.1"/>
    <property type="molecule type" value="Genomic_DNA"/>
</dbReference>
<dbReference type="Gene3D" id="3.30.1370.130">
    <property type="match status" value="1"/>
</dbReference>
<dbReference type="Pfam" id="PF00263">
    <property type="entry name" value="Secretin"/>
    <property type="match status" value="1"/>
</dbReference>
<dbReference type="InterPro" id="IPR005644">
    <property type="entry name" value="NolW-like"/>
</dbReference>
<evidence type="ECO:0000256" key="8">
    <source>
        <dbReference type="SAM" id="SignalP"/>
    </source>
</evidence>
<keyword evidence="4" id="KW-0472">Membrane</keyword>
<dbReference type="InterPro" id="IPR011662">
    <property type="entry name" value="Secretin/TonB_short_N"/>
</dbReference>
<evidence type="ECO:0000256" key="6">
    <source>
        <dbReference type="RuleBase" id="RU004003"/>
    </source>
</evidence>
<dbReference type="InterPro" id="IPR004845">
    <property type="entry name" value="T2SS_GspD_CS"/>
</dbReference>
<dbReference type="PANTHER" id="PTHR30604">
    <property type="entry name" value="PROTEIN TRANSPORT PROTEIN HOFQ"/>
    <property type="match status" value="1"/>
</dbReference>
<sequence length="571" mass="62294">MNPLPARRKIRKKNLLGYVLFIVFLLWNAGAFADQNDGVPTDNSNSSDAQNFDEAADEAVGQLNQDAPTALEENQPEELEMAGDEDVSTASMVMPVEEMEEEISSDEEAVQLASQDTTAPGNVSLDFKDADILNVLRVLSLKSNVNIVAGPEVEGTVTIRLSDVPWEKAMDVVLRTYGYVYEREGNIIRVTTKDNLSTEELVTETYVLNYTTSQEVEEAIRDVLSERGRVKSVPRANTIIVSDVPTNMYKISQVIAALDQITPQVYIDAKIVRTELNENEDLGIGWNLQGSITGGSREVTFPFTAPGNTTDFNPINNLFNDFFAGKAPFSNLDNEAVNVTDSTATEAGFTLGTLNFQSLSAALAYLRSKTNTKIVSNPRIVVLNNQTAKVQVGNEIPIPTFERNETTGSFVISGFTYRDTGVVLNVTPHINAAREILVDLKPEVSSQAADVSFGTGVFQAPSFSTTTAETQLLIKDGETIAIGGLMRDLEKYEEDSVPGLSKIPLIGRLFRNSTKPAGSDANQKIETLFFITISIVDTAGQRTMVQPMRRNTTIVPAQTAVNTVGIQQNPV</sequence>
<comment type="subcellular location">
    <subcellularLocation>
        <location evidence="7">Cell outer membrane</location>
    </subcellularLocation>
    <subcellularLocation>
        <location evidence="1">Membrane</location>
    </subcellularLocation>
</comment>
<gene>
    <name evidence="10" type="ORF">COV74_01625</name>
</gene>
<organism evidence="10 11">
    <name type="scientific">Candidatus Abzuiibacterium crystallinum</name>
    <dbReference type="NCBI Taxonomy" id="1974748"/>
    <lineage>
        <taxon>Bacteria</taxon>
        <taxon>Pseudomonadati</taxon>
        <taxon>Candidatus Omnitrophota</taxon>
        <taxon>Candidatus Abzuiibacterium</taxon>
    </lineage>
</organism>
<evidence type="ECO:0000259" key="9">
    <source>
        <dbReference type="SMART" id="SM00965"/>
    </source>
</evidence>
<keyword evidence="2 7" id="KW-0813">Transport</keyword>
<dbReference type="Pfam" id="PF07660">
    <property type="entry name" value="STN"/>
    <property type="match status" value="1"/>
</dbReference>
<proteinExistence type="inferred from homology"/>
<feature type="chain" id="PRO_5013883735" description="Secretin/TonB short N-terminal domain-containing protein" evidence="8">
    <location>
        <begin position="34"/>
        <end position="571"/>
    </location>
</feature>
<evidence type="ECO:0000313" key="11">
    <source>
        <dbReference type="Proteomes" id="UP000230859"/>
    </source>
</evidence>
<evidence type="ECO:0000256" key="4">
    <source>
        <dbReference type="ARBA" id="ARBA00023136"/>
    </source>
</evidence>
<dbReference type="SMART" id="SM00965">
    <property type="entry name" value="STN"/>
    <property type="match status" value="1"/>
</dbReference>
<dbReference type="GO" id="GO:0009279">
    <property type="term" value="C:cell outer membrane"/>
    <property type="evidence" value="ECO:0007669"/>
    <property type="project" value="UniProtKB-SubCell"/>
</dbReference>
<protein>
    <recommendedName>
        <fullName evidence="9">Secretin/TonB short N-terminal domain-containing protein</fullName>
    </recommendedName>
</protein>
<dbReference type="InterPro" id="IPR004846">
    <property type="entry name" value="T2SS/T3SS_dom"/>
</dbReference>
<dbReference type="InterPro" id="IPR051808">
    <property type="entry name" value="Type_IV_pilus_biogenesis"/>
</dbReference>
<dbReference type="GO" id="GO:0009306">
    <property type="term" value="P:protein secretion"/>
    <property type="evidence" value="ECO:0007669"/>
    <property type="project" value="InterPro"/>
</dbReference>
<dbReference type="Gene3D" id="3.30.1370.120">
    <property type="match status" value="1"/>
</dbReference>
<keyword evidence="3 8" id="KW-0732">Signal</keyword>
<evidence type="ECO:0000256" key="7">
    <source>
        <dbReference type="RuleBase" id="RU004004"/>
    </source>
</evidence>
<comment type="similarity">
    <text evidence="6">Belongs to the bacterial secretin family.</text>
</comment>
<evidence type="ECO:0000256" key="3">
    <source>
        <dbReference type="ARBA" id="ARBA00022729"/>
    </source>
</evidence>
<reference evidence="10 11" key="1">
    <citation type="submission" date="2017-09" db="EMBL/GenBank/DDBJ databases">
        <title>Depth-based differentiation of microbial function through sediment-hosted aquifers and enrichment of novel symbionts in the deep terrestrial subsurface.</title>
        <authorList>
            <person name="Probst A.J."/>
            <person name="Ladd B."/>
            <person name="Jarett J.K."/>
            <person name="Geller-Mcgrath D.E."/>
            <person name="Sieber C.M."/>
            <person name="Emerson J.B."/>
            <person name="Anantharaman K."/>
            <person name="Thomas B.C."/>
            <person name="Malmstrom R."/>
            <person name="Stieglmeier M."/>
            <person name="Klingl A."/>
            <person name="Woyke T."/>
            <person name="Ryan C.M."/>
            <person name="Banfield J.F."/>
        </authorList>
    </citation>
    <scope>NUCLEOTIDE SEQUENCE [LARGE SCALE GENOMIC DNA]</scope>
    <source>
        <strain evidence="10">CG11_big_fil_rev_8_21_14_0_20_45_26</strain>
    </source>
</reference>
<evidence type="ECO:0000313" key="10">
    <source>
        <dbReference type="EMBL" id="PIQ87247.1"/>
    </source>
</evidence>
<dbReference type="Pfam" id="PF03958">
    <property type="entry name" value="Secretin_N"/>
    <property type="match status" value="1"/>
</dbReference>
<name>A0A2H0LSB7_9BACT</name>
<accession>A0A2H0LSB7</accession>
<dbReference type="InterPro" id="IPR038591">
    <property type="entry name" value="NolW-like_sf"/>
</dbReference>
<evidence type="ECO:0000256" key="1">
    <source>
        <dbReference type="ARBA" id="ARBA00004370"/>
    </source>
</evidence>
<dbReference type="AlphaFoldDB" id="A0A2H0LSB7"/>
<evidence type="ECO:0000256" key="5">
    <source>
        <dbReference type="ARBA" id="ARBA00023237"/>
    </source>
</evidence>
<dbReference type="PANTHER" id="PTHR30604:SF1">
    <property type="entry name" value="DNA UTILIZATION PROTEIN HOFQ"/>
    <property type="match status" value="1"/>
</dbReference>
<feature type="domain" description="Secretin/TonB short N-terminal" evidence="9">
    <location>
        <begin position="145"/>
        <end position="193"/>
    </location>
</feature>